<organism evidence="1 2">
    <name type="scientific">Dongia mobilis</name>
    <dbReference type="NCBI Taxonomy" id="578943"/>
    <lineage>
        <taxon>Bacteria</taxon>
        <taxon>Pseudomonadati</taxon>
        <taxon>Pseudomonadota</taxon>
        <taxon>Alphaproteobacteria</taxon>
        <taxon>Rhodospirillales</taxon>
        <taxon>Dongiaceae</taxon>
        <taxon>Dongia</taxon>
    </lineage>
</organism>
<dbReference type="Proteomes" id="UP000295783">
    <property type="component" value="Unassembled WGS sequence"/>
</dbReference>
<dbReference type="EMBL" id="SNYW01000007">
    <property type="protein sequence ID" value="TDQ83076.1"/>
    <property type="molecule type" value="Genomic_DNA"/>
</dbReference>
<keyword evidence="2" id="KW-1185">Reference proteome</keyword>
<comment type="caution">
    <text evidence="1">The sequence shown here is derived from an EMBL/GenBank/DDBJ whole genome shotgun (WGS) entry which is preliminary data.</text>
</comment>
<name>A0A4R6WUW1_9PROT</name>
<dbReference type="AlphaFoldDB" id="A0A4R6WUW1"/>
<proteinExistence type="predicted"/>
<gene>
    <name evidence="1" type="ORF">A8950_1358</name>
</gene>
<sequence>MRTPSQLDGREVAPLRKSRRPDVISAVRLFDMYVHLVELANENLLRNLLKQRQMAPENLDDLFEVWTLLTLVELHLKEGWELTDAYLIGGEIGAKRPRFTLARGDVRTELFFQTVPAEMGKASAYKNIFEDYDIDVTMRRPDITVKISAPEGMQYLIVEVKRTRDQGYILDGVYKTLGYVADFRSIIGPNAPLALLIVWDGIKRKTSGFTDSPIHIATASEFEAMSLPY</sequence>
<evidence type="ECO:0000313" key="2">
    <source>
        <dbReference type="Proteomes" id="UP000295783"/>
    </source>
</evidence>
<protein>
    <submittedName>
        <fullName evidence="1">Uncharacterized protein</fullName>
    </submittedName>
</protein>
<accession>A0A4R6WUW1</accession>
<evidence type="ECO:0000313" key="1">
    <source>
        <dbReference type="EMBL" id="TDQ83076.1"/>
    </source>
</evidence>
<reference evidence="1 2" key="1">
    <citation type="submission" date="2019-03" db="EMBL/GenBank/DDBJ databases">
        <title>Genomic Encyclopedia of Type Strains, Phase III (KMG-III): the genomes of soil and plant-associated and newly described type strains.</title>
        <authorList>
            <person name="Whitman W."/>
        </authorList>
    </citation>
    <scope>NUCLEOTIDE SEQUENCE [LARGE SCALE GENOMIC DNA]</scope>
    <source>
        <strain evidence="1 2">CGMCC 1.7660</strain>
    </source>
</reference>